<dbReference type="InterPro" id="IPR050570">
    <property type="entry name" value="Cell_wall_metabolism_enzyme"/>
</dbReference>
<evidence type="ECO:0000313" key="4">
    <source>
        <dbReference type="Proteomes" id="UP000238825"/>
    </source>
</evidence>
<organism evidence="2 4">
    <name type="scientific">Lysinibacillus sphaericus</name>
    <name type="common">Bacillus sphaericus</name>
    <dbReference type="NCBI Taxonomy" id="1421"/>
    <lineage>
        <taxon>Bacteria</taxon>
        <taxon>Bacillati</taxon>
        <taxon>Bacillota</taxon>
        <taxon>Bacilli</taxon>
        <taxon>Bacillales</taxon>
        <taxon>Bacillaceae</taxon>
        <taxon>Lysinibacillus</taxon>
    </lineage>
</organism>
<dbReference type="Proteomes" id="UP000255295">
    <property type="component" value="Unassembled WGS sequence"/>
</dbReference>
<reference evidence="2 4" key="1">
    <citation type="submission" date="2017-03" db="EMBL/GenBank/DDBJ databases">
        <title>The whole genome sequencing and assembly of Lysinibacillus sphaericus DSM 28T strain.</title>
        <authorList>
            <person name="Lee Y.-J."/>
            <person name="Yi H."/>
            <person name="Bahn Y.-S."/>
            <person name="Kim J.F."/>
            <person name="Lee D.-W."/>
        </authorList>
    </citation>
    <scope>NUCLEOTIDE SEQUENCE [LARGE SCALE GENOMIC DNA]</scope>
    <source>
        <strain evidence="2 4">DSM 28</strain>
    </source>
</reference>
<dbReference type="EC" id="3.4.-.-" evidence="3"/>
<dbReference type="InterPro" id="IPR016047">
    <property type="entry name" value="M23ase_b-sheet_dom"/>
</dbReference>
<name>A0A2S0JX72_LYSSH</name>
<dbReference type="Gene3D" id="2.70.70.10">
    <property type="entry name" value="Glucose Permease (Domain IIA)"/>
    <property type="match status" value="1"/>
</dbReference>
<dbReference type="CDD" id="cd12797">
    <property type="entry name" value="M23_peptidase"/>
    <property type="match status" value="1"/>
</dbReference>
<dbReference type="PANTHER" id="PTHR21666:SF270">
    <property type="entry name" value="MUREIN HYDROLASE ACTIVATOR ENVC"/>
    <property type="match status" value="1"/>
</dbReference>
<dbReference type="PANTHER" id="PTHR21666">
    <property type="entry name" value="PEPTIDASE-RELATED"/>
    <property type="match status" value="1"/>
</dbReference>
<proteinExistence type="predicted"/>
<gene>
    <name evidence="2" type="ORF">LS41612_04915</name>
    <name evidence="3" type="ORF">NCTC10338_03790</name>
</gene>
<sequence length="288" mass="33282">MRVSSSEVTPQNFGVFFLQERFDEIYNQCHATFQEMVSNEQFNEIAQSFNANVQNYELFNKSTIAHYHQYVWLDDRQEKAIQVTMDSSNIIHSLLIKPYVVFPESDKKYSQNTYIMPIKEEWFVFWGGVNEFVNYHYAYEAQRYAYDLVIMKNDSTFKDSPNVNENYYAFNKEVTAPADGKVIKVVNHLEDNIPGEMHEMEPAGNVIIIEHTNHEYSMVAHLKKNSCLVQQGDIVKQGDVIALCGNSGNSSEAHIHFQVMDAPDFLNCQSLRIRFADGLEPIQGDFVK</sequence>
<protein>
    <submittedName>
        <fullName evidence="3">M23/M37 peptidase domain-containing protein</fullName>
        <ecNumber evidence="3">3.4.-.-</ecNumber>
    </submittedName>
</protein>
<evidence type="ECO:0000259" key="1">
    <source>
        <dbReference type="Pfam" id="PF01551"/>
    </source>
</evidence>
<dbReference type="InterPro" id="IPR011055">
    <property type="entry name" value="Dup_hybrid_motif"/>
</dbReference>
<evidence type="ECO:0000313" key="5">
    <source>
        <dbReference type="Proteomes" id="UP000255295"/>
    </source>
</evidence>
<feature type="domain" description="M23ase beta-sheet core" evidence="1">
    <location>
        <begin position="171"/>
        <end position="261"/>
    </location>
</feature>
<evidence type="ECO:0000313" key="3">
    <source>
        <dbReference type="EMBL" id="SUV18612.1"/>
    </source>
</evidence>
<dbReference type="EMBL" id="UFSZ01000001">
    <property type="protein sequence ID" value="SUV18612.1"/>
    <property type="molecule type" value="Genomic_DNA"/>
</dbReference>
<keyword evidence="3" id="KW-0378">Hydrolase</keyword>
<dbReference type="Proteomes" id="UP000238825">
    <property type="component" value="Chromosome"/>
</dbReference>
<dbReference type="EMBL" id="CP019980">
    <property type="protein sequence ID" value="AVK95659.1"/>
    <property type="molecule type" value="Genomic_DNA"/>
</dbReference>
<reference evidence="3 5" key="2">
    <citation type="submission" date="2018-06" db="EMBL/GenBank/DDBJ databases">
        <authorList>
            <consortium name="Pathogen Informatics"/>
            <person name="Doyle S."/>
        </authorList>
    </citation>
    <scope>NUCLEOTIDE SEQUENCE [LARGE SCALE GENOMIC DNA]</scope>
    <source>
        <strain evidence="3 5">NCTC10338</strain>
    </source>
</reference>
<dbReference type="SUPFAM" id="SSF51261">
    <property type="entry name" value="Duplicated hybrid motif"/>
    <property type="match status" value="1"/>
</dbReference>
<dbReference type="Pfam" id="PF01551">
    <property type="entry name" value="Peptidase_M23"/>
    <property type="match status" value="1"/>
</dbReference>
<dbReference type="AlphaFoldDB" id="A0A2S0JX72"/>
<accession>A0A2S0JX72</accession>
<evidence type="ECO:0000313" key="2">
    <source>
        <dbReference type="EMBL" id="AVK95659.1"/>
    </source>
</evidence>
<dbReference type="GeneID" id="48275528"/>
<dbReference type="RefSeq" id="WP_024364196.1">
    <property type="nucleotide sequence ID" value="NZ_BJNS01000021.1"/>
</dbReference>
<dbReference type="GO" id="GO:0004222">
    <property type="term" value="F:metalloendopeptidase activity"/>
    <property type="evidence" value="ECO:0007669"/>
    <property type="project" value="TreeGrafter"/>
</dbReference>